<feature type="compositionally biased region" description="Low complexity" evidence="8">
    <location>
        <begin position="308"/>
        <end position="319"/>
    </location>
</feature>
<keyword evidence="5 6" id="KW-0539">Nucleus</keyword>
<feature type="compositionally biased region" description="Low complexity" evidence="8">
    <location>
        <begin position="326"/>
        <end position="338"/>
    </location>
</feature>
<name>A0ABN7RWV4_OIKDI</name>
<proteinExistence type="predicted"/>
<dbReference type="PROSITE" id="PS50071">
    <property type="entry name" value="HOMEOBOX_2"/>
    <property type="match status" value="1"/>
</dbReference>
<dbReference type="PROSITE" id="PS00027">
    <property type="entry name" value="HOMEOBOX_1"/>
    <property type="match status" value="1"/>
</dbReference>
<dbReference type="PANTHER" id="PTHR45793">
    <property type="entry name" value="HOMEOBOX PROTEIN"/>
    <property type="match status" value="1"/>
</dbReference>
<evidence type="ECO:0000256" key="8">
    <source>
        <dbReference type="SAM" id="MobiDB-lite"/>
    </source>
</evidence>
<feature type="compositionally biased region" description="Polar residues" evidence="8">
    <location>
        <begin position="365"/>
        <end position="374"/>
    </location>
</feature>
<protein>
    <submittedName>
        <fullName evidence="10">Oidioi.mRNA.OKI2018_I69.PAR.g11687.t1.cds</fullName>
    </submittedName>
</protein>
<dbReference type="EMBL" id="OU015568">
    <property type="protein sequence ID" value="CAG5087977.1"/>
    <property type="molecule type" value="Genomic_DNA"/>
</dbReference>
<feature type="DNA-binding region" description="Homeobox" evidence="6">
    <location>
        <begin position="198"/>
        <end position="257"/>
    </location>
</feature>
<dbReference type="PANTHER" id="PTHR45793:SF5">
    <property type="entry name" value="HOMEOTIC PROTEIN OCELLILESS"/>
    <property type="match status" value="1"/>
</dbReference>
<dbReference type="InterPro" id="IPR009057">
    <property type="entry name" value="Homeodomain-like_sf"/>
</dbReference>
<reference evidence="10 11" key="1">
    <citation type="submission" date="2021-04" db="EMBL/GenBank/DDBJ databases">
        <authorList>
            <person name="Bliznina A."/>
        </authorList>
    </citation>
    <scope>NUCLEOTIDE SEQUENCE [LARGE SCALE GENOMIC DNA]</scope>
</reference>
<evidence type="ECO:0000259" key="9">
    <source>
        <dbReference type="PROSITE" id="PS50071"/>
    </source>
</evidence>
<dbReference type="InterPro" id="IPR001356">
    <property type="entry name" value="HD"/>
</dbReference>
<evidence type="ECO:0000256" key="5">
    <source>
        <dbReference type="ARBA" id="ARBA00023242"/>
    </source>
</evidence>
<feature type="compositionally biased region" description="Low complexity" evidence="8">
    <location>
        <begin position="382"/>
        <end position="392"/>
    </location>
</feature>
<keyword evidence="11" id="KW-1185">Reference proteome</keyword>
<accession>A0ABN7RWV4</accession>
<keyword evidence="4 6" id="KW-0371">Homeobox</keyword>
<evidence type="ECO:0000256" key="6">
    <source>
        <dbReference type="PROSITE-ProRule" id="PRU00108"/>
    </source>
</evidence>
<feature type="region of interest" description="Disordered" evidence="8">
    <location>
        <begin position="253"/>
        <end position="410"/>
    </location>
</feature>
<evidence type="ECO:0000256" key="2">
    <source>
        <dbReference type="ARBA" id="ARBA00022473"/>
    </source>
</evidence>
<evidence type="ECO:0000313" key="11">
    <source>
        <dbReference type="Proteomes" id="UP001158576"/>
    </source>
</evidence>
<keyword evidence="2" id="KW-0217">Developmental protein</keyword>
<dbReference type="Gene3D" id="1.10.10.60">
    <property type="entry name" value="Homeodomain-like"/>
    <property type="match status" value="1"/>
</dbReference>
<dbReference type="CDD" id="cd00086">
    <property type="entry name" value="homeodomain"/>
    <property type="match status" value="1"/>
</dbReference>
<evidence type="ECO:0000256" key="3">
    <source>
        <dbReference type="ARBA" id="ARBA00023125"/>
    </source>
</evidence>
<dbReference type="SUPFAM" id="SSF46689">
    <property type="entry name" value="Homeodomain-like"/>
    <property type="match status" value="1"/>
</dbReference>
<gene>
    <name evidence="10" type="ORF">OKIOD_LOCUS3245</name>
</gene>
<dbReference type="Pfam" id="PF00046">
    <property type="entry name" value="Homeodomain"/>
    <property type="match status" value="1"/>
</dbReference>
<keyword evidence="3 6" id="KW-0238">DNA-binding</keyword>
<feature type="compositionally biased region" description="Basic and acidic residues" evidence="8">
    <location>
        <begin position="272"/>
        <end position="298"/>
    </location>
</feature>
<comment type="subcellular location">
    <subcellularLocation>
        <location evidence="1 6 7">Nucleus</location>
    </subcellularLocation>
</comment>
<dbReference type="InterPro" id="IPR017970">
    <property type="entry name" value="Homeobox_CS"/>
</dbReference>
<evidence type="ECO:0000256" key="1">
    <source>
        <dbReference type="ARBA" id="ARBA00004123"/>
    </source>
</evidence>
<feature type="domain" description="Homeobox" evidence="9">
    <location>
        <begin position="196"/>
        <end position="256"/>
    </location>
</feature>
<evidence type="ECO:0000256" key="4">
    <source>
        <dbReference type="ARBA" id="ARBA00023155"/>
    </source>
</evidence>
<dbReference type="SMART" id="SM00389">
    <property type="entry name" value="HOX"/>
    <property type="match status" value="1"/>
</dbReference>
<feature type="region of interest" description="Disordered" evidence="8">
    <location>
        <begin position="457"/>
        <end position="477"/>
    </location>
</feature>
<dbReference type="Proteomes" id="UP001158576">
    <property type="component" value="Chromosome PAR"/>
</dbReference>
<feature type="compositionally biased region" description="Polar residues" evidence="8">
    <location>
        <begin position="466"/>
        <end position="477"/>
    </location>
</feature>
<evidence type="ECO:0000256" key="7">
    <source>
        <dbReference type="RuleBase" id="RU000682"/>
    </source>
</evidence>
<evidence type="ECO:0000313" key="10">
    <source>
        <dbReference type="EMBL" id="CAG5087977.1"/>
    </source>
</evidence>
<organism evidence="10 11">
    <name type="scientific">Oikopleura dioica</name>
    <name type="common">Tunicate</name>
    <dbReference type="NCBI Taxonomy" id="34765"/>
    <lineage>
        <taxon>Eukaryota</taxon>
        <taxon>Metazoa</taxon>
        <taxon>Chordata</taxon>
        <taxon>Tunicata</taxon>
        <taxon>Appendicularia</taxon>
        <taxon>Copelata</taxon>
        <taxon>Oikopleuridae</taxon>
        <taxon>Oikopleura</taxon>
    </lineage>
</organism>
<sequence>MLPQEGVRACDSRFFAPLGGAAAFRCGGATNRSPPNLPRQIPLPNPIKISNARAREQLTFPESKADKLAITEEAPSYSPNSTSLAEEQYSAYTYWEQEKKLWNQQRDDQEGANPPDPIAAQAFSGIGSNSMSYLKSPYGMISNLSNPMDPLSMHHRIPGYPSDAYCFSGINKSMSQPNGQLQSLCPPMYDSGLPTRKQRRERTTFTRAQLDILESLFSKTRYPDIFMREEVALKINLPESRVQVWFKNRRAKYRQQQQQKTNPDGSSEDKDDEGKKSETEETDKDQEKTLSIKNERKTPPLGGVPRNSTSPFSSSSTPSAVNQNKSSPAPSNSSSTGHQPPPQPAAPHTGVAWSPEPPTDPSILGFQNPTSSSEAPGLAHQTPPSISSTSIIGANSSGTPPFGTPDASSVNADAYSAWNGASGAFYQGAMDSYFHQSNQSHYYSPMQNYNHAVPAGVQAAGGPAQNPTEQSWKFQVL</sequence>